<evidence type="ECO:0000313" key="5">
    <source>
        <dbReference type="Proteomes" id="UP000534294"/>
    </source>
</evidence>
<dbReference type="PANTHER" id="PTHR48081">
    <property type="entry name" value="AB HYDROLASE SUPERFAMILY PROTEIN C4A8.06C"/>
    <property type="match status" value="1"/>
</dbReference>
<gene>
    <name evidence="4" type="ORF">HNQ64_002356</name>
</gene>
<reference evidence="4 5" key="1">
    <citation type="submission" date="2020-08" db="EMBL/GenBank/DDBJ databases">
        <title>Genomic Encyclopedia of Type Strains, Phase IV (KMG-IV): sequencing the most valuable type-strain genomes for metagenomic binning, comparative biology and taxonomic classification.</title>
        <authorList>
            <person name="Goeker M."/>
        </authorList>
    </citation>
    <scope>NUCLEOTIDE SEQUENCE [LARGE SCALE GENOMIC DNA]</scope>
    <source>
        <strain evidence="4 5">DSM 12251</strain>
    </source>
</reference>
<organism evidence="4 5">
    <name type="scientific">Prosthecobacter dejongeii</name>
    <dbReference type="NCBI Taxonomy" id="48465"/>
    <lineage>
        <taxon>Bacteria</taxon>
        <taxon>Pseudomonadati</taxon>
        <taxon>Verrucomicrobiota</taxon>
        <taxon>Verrucomicrobiia</taxon>
        <taxon>Verrucomicrobiales</taxon>
        <taxon>Verrucomicrobiaceae</taxon>
        <taxon>Prosthecobacter</taxon>
    </lineage>
</organism>
<feature type="domain" description="BD-FAE-like" evidence="3">
    <location>
        <begin position="137"/>
        <end position="328"/>
    </location>
</feature>
<evidence type="ECO:0000256" key="2">
    <source>
        <dbReference type="SAM" id="Phobius"/>
    </source>
</evidence>
<dbReference type="Proteomes" id="UP000534294">
    <property type="component" value="Unassembled WGS sequence"/>
</dbReference>
<keyword evidence="1" id="KW-0378">Hydrolase</keyword>
<evidence type="ECO:0000313" key="4">
    <source>
        <dbReference type="EMBL" id="MBB5038098.1"/>
    </source>
</evidence>
<accession>A0A7W7YKX7</accession>
<dbReference type="GO" id="GO:0016787">
    <property type="term" value="F:hydrolase activity"/>
    <property type="evidence" value="ECO:0007669"/>
    <property type="project" value="UniProtKB-KW"/>
</dbReference>
<feature type="transmembrane region" description="Helical" evidence="2">
    <location>
        <begin position="36"/>
        <end position="52"/>
    </location>
</feature>
<dbReference type="Pfam" id="PF20434">
    <property type="entry name" value="BD-FAE"/>
    <property type="match status" value="1"/>
</dbReference>
<evidence type="ECO:0000259" key="3">
    <source>
        <dbReference type="Pfam" id="PF20434"/>
    </source>
</evidence>
<dbReference type="Gene3D" id="3.40.50.1820">
    <property type="entry name" value="alpha/beta hydrolase"/>
    <property type="match status" value="1"/>
</dbReference>
<evidence type="ECO:0000256" key="1">
    <source>
        <dbReference type="ARBA" id="ARBA00022801"/>
    </source>
</evidence>
<dbReference type="EMBL" id="JACHIF010000004">
    <property type="protein sequence ID" value="MBB5038098.1"/>
    <property type="molecule type" value="Genomic_DNA"/>
</dbReference>
<dbReference type="RefSeq" id="WP_184208599.1">
    <property type="nucleotide sequence ID" value="NZ_JACHIF010000004.1"/>
</dbReference>
<name>A0A7W7YKX7_9BACT</name>
<keyword evidence="2" id="KW-1133">Transmembrane helix</keyword>
<dbReference type="InterPro" id="IPR029058">
    <property type="entry name" value="AB_hydrolase_fold"/>
</dbReference>
<keyword evidence="5" id="KW-1185">Reference proteome</keyword>
<feature type="transmembrane region" description="Helical" evidence="2">
    <location>
        <begin position="59"/>
        <end position="81"/>
    </location>
</feature>
<dbReference type="InterPro" id="IPR049492">
    <property type="entry name" value="BD-FAE-like_dom"/>
</dbReference>
<comment type="caution">
    <text evidence="4">The sequence shown here is derived from an EMBL/GenBank/DDBJ whole genome shotgun (WGS) entry which is preliminary data.</text>
</comment>
<dbReference type="InterPro" id="IPR050300">
    <property type="entry name" value="GDXG_lipolytic_enzyme"/>
</dbReference>
<protein>
    <submittedName>
        <fullName evidence="4">Acetyl esterase/lipase</fullName>
    </submittedName>
</protein>
<dbReference type="SUPFAM" id="SSF53474">
    <property type="entry name" value="alpha/beta-Hydrolases"/>
    <property type="match status" value="1"/>
</dbReference>
<keyword evidence="2" id="KW-0472">Membrane</keyword>
<keyword evidence="2" id="KW-0812">Transmembrane</keyword>
<sequence>MLRLTLASFGLLLSLPLLVTLHTLWFWKVTLLVGEYGHRLALLTALLAWWCWRGKEVTASLIALTATGILLTPFLSAAWLAQKLPSQMEAAFGESASGESLSWKDLWLGWTTAKVAPREYQMEATPSCLVVRRLLLYPAASSQPAPVILVIHGGGWQNGSAEEFPGWSSQWATEGYAVVSLDYRLAPKWTWPAPLDDVRDALAYLRIHAAEMNVDASRVVLFGRSAGGQIATAAAVQLRDPSIRGVVSLYAPADMVFAHRFADPEDVLDSFKLIGQYMGGDPDKRPDLFQSASATLTADSSCPPMLLVHGQRDILVWHLQSSRLAEHLRKQGVPHHFMDLPWATHAFDYPQHGPGSQLLRYALRGFLTARLGQRE</sequence>
<dbReference type="AlphaFoldDB" id="A0A7W7YKX7"/>
<proteinExistence type="predicted"/>